<dbReference type="PANTHER" id="PTHR36152">
    <property type="entry name" value="CYTOPLASMIC PROTEIN-RELATED"/>
    <property type="match status" value="1"/>
</dbReference>
<gene>
    <name evidence="1" type="ORF">GCM10007067_20230</name>
</gene>
<evidence type="ECO:0008006" key="3">
    <source>
        <dbReference type="Google" id="ProtNLM"/>
    </source>
</evidence>
<dbReference type="Proteomes" id="UP000646426">
    <property type="component" value="Unassembled WGS sequence"/>
</dbReference>
<dbReference type="EMBL" id="BMYD01000003">
    <property type="protein sequence ID" value="GHA82242.1"/>
    <property type="molecule type" value="Genomic_DNA"/>
</dbReference>
<dbReference type="InterPro" id="IPR008514">
    <property type="entry name" value="T6SS_Hcp"/>
</dbReference>
<dbReference type="InterPro" id="IPR053165">
    <property type="entry name" value="HSI-I_assembly_Hcp1"/>
</dbReference>
<dbReference type="InterPro" id="IPR036624">
    <property type="entry name" value="Hcp1-lik_sf"/>
</dbReference>
<comment type="caution">
    <text evidence="1">The sequence shown here is derived from an EMBL/GenBank/DDBJ whole genome shotgun (WGS) entry which is preliminary data.</text>
</comment>
<organism evidence="1 2">
    <name type="scientific">Cognatilysobacter bugurensis</name>
    <dbReference type="NCBI Taxonomy" id="543356"/>
    <lineage>
        <taxon>Bacteria</taxon>
        <taxon>Pseudomonadati</taxon>
        <taxon>Pseudomonadota</taxon>
        <taxon>Gammaproteobacteria</taxon>
        <taxon>Lysobacterales</taxon>
        <taxon>Lysobacteraceae</taxon>
        <taxon>Cognatilysobacter</taxon>
    </lineage>
</organism>
<dbReference type="RefSeq" id="WP_189456120.1">
    <property type="nucleotide sequence ID" value="NZ_BMYD01000003.1"/>
</dbReference>
<protein>
    <recommendedName>
        <fullName evidence="3">Type VI secretion system tube protein Hcp</fullName>
    </recommendedName>
</protein>
<evidence type="ECO:0000313" key="1">
    <source>
        <dbReference type="EMBL" id="GHA82242.1"/>
    </source>
</evidence>
<dbReference type="SUPFAM" id="SSF141452">
    <property type="entry name" value="Hcp1-like"/>
    <property type="match status" value="1"/>
</dbReference>
<dbReference type="PANTHER" id="PTHR36152:SF5">
    <property type="entry name" value="PROTEIN HCP1"/>
    <property type="match status" value="1"/>
</dbReference>
<dbReference type="AlphaFoldDB" id="A0A918T1P9"/>
<dbReference type="Gene3D" id="2.30.110.20">
    <property type="entry name" value="Hcp1-like"/>
    <property type="match status" value="1"/>
</dbReference>
<proteinExistence type="predicted"/>
<reference evidence="1" key="1">
    <citation type="journal article" date="2014" name="Int. J. Syst. Evol. Microbiol.">
        <title>Complete genome sequence of Corynebacterium casei LMG S-19264T (=DSM 44701T), isolated from a smear-ripened cheese.</title>
        <authorList>
            <consortium name="US DOE Joint Genome Institute (JGI-PGF)"/>
            <person name="Walter F."/>
            <person name="Albersmeier A."/>
            <person name="Kalinowski J."/>
            <person name="Ruckert C."/>
        </authorList>
    </citation>
    <scope>NUCLEOTIDE SEQUENCE</scope>
    <source>
        <strain evidence="1">KCTC 23077</strain>
    </source>
</reference>
<accession>A0A918T1P9</accession>
<name>A0A918T1P9_9GAMM</name>
<dbReference type="Pfam" id="PF05638">
    <property type="entry name" value="T6SS_HCP"/>
    <property type="match status" value="1"/>
</dbReference>
<keyword evidence="2" id="KW-1185">Reference proteome</keyword>
<sequence length="175" mass="18959">MATQNETKRQKPSAFLALDTIKGESRIERHKDKIEIRDYELSLNQPRSATASTTGGHTAARAEFSTLKFVKPVDIASGPLFQTAFNGATLPKGEIVFTRDDGDNKVVDYWVVNLLNVVVSKVQTRISDEGMLEEEVELSFGAIKQTYTAQNPGGGAGGKVVMQASPTLGKPTFAV</sequence>
<evidence type="ECO:0000313" key="2">
    <source>
        <dbReference type="Proteomes" id="UP000646426"/>
    </source>
</evidence>
<reference evidence="1" key="2">
    <citation type="submission" date="2020-09" db="EMBL/GenBank/DDBJ databases">
        <authorList>
            <person name="Sun Q."/>
            <person name="Kim S."/>
        </authorList>
    </citation>
    <scope>NUCLEOTIDE SEQUENCE</scope>
    <source>
        <strain evidence="1">KCTC 23077</strain>
    </source>
</reference>